<evidence type="ECO:0000313" key="1">
    <source>
        <dbReference type="EMBL" id="KAF2730583.1"/>
    </source>
</evidence>
<protein>
    <submittedName>
        <fullName evidence="1">Uncharacterized protein</fullName>
    </submittedName>
</protein>
<organism evidence="1 2">
    <name type="scientific">Polyplosphaeria fusca</name>
    <dbReference type="NCBI Taxonomy" id="682080"/>
    <lineage>
        <taxon>Eukaryota</taxon>
        <taxon>Fungi</taxon>
        <taxon>Dikarya</taxon>
        <taxon>Ascomycota</taxon>
        <taxon>Pezizomycotina</taxon>
        <taxon>Dothideomycetes</taxon>
        <taxon>Pleosporomycetidae</taxon>
        <taxon>Pleosporales</taxon>
        <taxon>Tetraplosphaeriaceae</taxon>
        <taxon>Polyplosphaeria</taxon>
    </lineage>
</organism>
<comment type="caution">
    <text evidence="1">The sequence shown here is derived from an EMBL/GenBank/DDBJ whole genome shotgun (WGS) entry which is preliminary data.</text>
</comment>
<name>A0A9P4QSH1_9PLEO</name>
<proteinExistence type="predicted"/>
<sequence length="105" mass="11747">MQQLLLSMCLGASWTDSPRGQSPFAQCRVVSIHGEAVHANVWRSSWVPDGAIRLSAIIDFRTELASTIDEGEKGLFGMEYYTPGNCAALFVVRLESFERFLMYVI</sequence>
<accession>A0A9P4QSH1</accession>
<dbReference type="Proteomes" id="UP000799444">
    <property type="component" value="Unassembled WGS sequence"/>
</dbReference>
<dbReference type="EMBL" id="ML996214">
    <property type="protein sequence ID" value="KAF2730583.1"/>
    <property type="molecule type" value="Genomic_DNA"/>
</dbReference>
<keyword evidence="2" id="KW-1185">Reference proteome</keyword>
<reference evidence="1" key="1">
    <citation type="journal article" date="2020" name="Stud. Mycol.">
        <title>101 Dothideomycetes genomes: a test case for predicting lifestyles and emergence of pathogens.</title>
        <authorList>
            <person name="Haridas S."/>
            <person name="Albert R."/>
            <person name="Binder M."/>
            <person name="Bloem J."/>
            <person name="Labutti K."/>
            <person name="Salamov A."/>
            <person name="Andreopoulos B."/>
            <person name="Baker S."/>
            <person name="Barry K."/>
            <person name="Bills G."/>
            <person name="Bluhm B."/>
            <person name="Cannon C."/>
            <person name="Castanera R."/>
            <person name="Culley D."/>
            <person name="Daum C."/>
            <person name="Ezra D."/>
            <person name="Gonzalez J."/>
            <person name="Henrissat B."/>
            <person name="Kuo A."/>
            <person name="Liang C."/>
            <person name="Lipzen A."/>
            <person name="Lutzoni F."/>
            <person name="Magnuson J."/>
            <person name="Mondo S."/>
            <person name="Nolan M."/>
            <person name="Ohm R."/>
            <person name="Pangilinan J."/>
            <person name="Park H.-J."/>
            <person name="Ramirez L."/>
            <person name="Alfaro M."/>
            <person name="Sun H."/>
            <person name="Tritt A."/>
            <person name="Yoshinaga Y."/>
            <person name="Zwiers L.-H."/>
            <person name="Turgeon B."/>
            <person name="Goodwin S."/>
            <person name="Spatafora J."/>
            <person name="Crous P."/>
            <person name="Grigoriev I."/>
        </authorList>
    </citation>
    <scope>NUCLEOTIDE SEQUENCE</scope>
    <source>
        <strain evidence="1">CBS 125425</strain>
    </source>
</reference>
<dbReference type="AlphaFoldDB" id="A0A9P4QSH1"/>
<evidence type="ECO:0000313" key="2">
    <source>
        <dbReference type="Proteomes" id="UP000799444"/>
    </source>
</evidence>
<gene>
    <name evidence="1" type="ORF">EJ04DRAFT_38497</name>
</gene>